<dbReference type="InterPro" id="IPR013126">
    <property type="entry name" value="Hsp_70_fam"/>
</dbReference>
<evidence type="ECO:0000256" key="3">
    <source>
        <dbReference type="ARBA" id="ARBA00022840"/>
    </source>
</evidence>
<accession>A0A9C6U8P9</accession>
<dbReference type="GO" id="GO:0140662">
    <property type="term" value="F:ATP-dependent protein folding chaperone"/>
    <property type="evidence" value="ECO:0007669"/>
    <property type="project" value="InterPro"/>
</dbReference>
<gene>
    <name evidence="5" type="primary">LOC127749435</name>
</gene>
<dbReference type="OrthoDB" id="2401965at2759"/>
<name>A0A9C6U8P9_FRAOC</name>
<dbReference type="PANTHER" id="PTHR19375">
    <property type="entry name" value="HEAT SHOCK PROTEIN 70KDA"/>
    <property type="match status" value="1"/>
</dbReference>
<keyword evidence="5" id="KW-0346">Stress response</keyword>
<proteinExistence type="inferred from homology"/>
<comment type="similarity">
    <text evidence="1">Belongs to the heat shock protein 70 family.</text>
</comment>
<dbReference type="FunFam" id="3.30.420.40:FF:000028">
    <property type="entry name" value="heat shock 70 kDa protein-like"/>
    <property type="match status" value="1"/>
</dbReference>
<dbReference type="RefSeq" id="XP_052123508.1">
    <property type="nucleotide sequence ID" value="XM_052267548.1"/>
</dbReference>
<evidence type="ECO:0000256" key="1">
    <source>
        <dbReference type="ARBA" id="ARBA00007381"/>
    </source>
</evidence>
<reference evidence="5" key="1">
    <citation type="submission" date="2025-08" db="UniProtKB">
        <authorList>
            <consortium name="RefSeq"/>
        </authorList>
    </citation>
    <scope>IDENTIFICATION</scope>
    <source>
        <tissue evidence="5">Whole organism</tissue>
    </source>
</reference>
<sequence length="112" mass="11680">MAVVCVGIDLGATNSVVAVCRKGKVDVIANDSGSRTTPSVVGFLDGESFVGEAAKDLPADSQMFDAKLLLGQKDVSPLKVSTDWPFKVVQEGGVLKMKLPGSGALQPYEVIL</sequence>
<dbReference type="SUPFAM" id="SSF53067">
    <property type="entry name" value="Actin-like ATPase domain"/>
    <property type="match status" value="1"/>
</dbReference>
<keyword evidence="3" id="KW-0067">ATP-binding</keyword>
<dbReference type="PRINTS" id="PR00301">
    <property type="entry name" value="HEATSHOCK70"/>
</dbReference>
<keyword evidence="4" id="KW-1185">Reference proteome</keyword>
<dbReference type="Proteomes" id="UP000504606">
    <property type="component" value="Unplaced"/>
</dbReference>
<dbReference type="GeneID" id="127749435"/>
<dbReference type="GO" id="GO:0005524">
    <property type="term" value="F:ATP binding"/>
    <property type="evidence" value="ECO:0007669"/>
    <property type="project" value="UniProtKB-KW"/>
</dbReference>
<dbReference type="KEGG" id="foc:127749435"/>
<evidence type="ECO:0000256" key="2">
    <source>
        <dbReference type="ARBA" id="ARBA00022741"/>
    </source>
</evidence>
<evidence type="ECO:0000313" key="4">
    <source>
        <dbReference type="Proteomes" id="UP000504606"/>
    </source>
</evidence>
<dbReference type="AlphaFoldDB" id="A0A9C6U8P9"/>
<dbReference type="Gene3D" id="3.30.420.40">
    <property type="match status" value="1"/>
</dbReference>
<protein>
    <submittedName>
        <fullName evidence="5">Heat shock 70 kDa protein 7</fullName>
    </submittedName>
</protein>
<organism evidence="4 5">
    <name type="scientific">Frankliniella occidentalis</name>
    <name type="common">Western flower thrips</name>
    <name type="synonym">Euthrips occidentalis</name>
    <dbReference type="NCBI Taxonomy" id="133901"/>
    <lineage>
        <taxon>Eukaryota</taxon>
        <taxon>Metazoa</taxon>
        <taxon>Ecdysozoa</taxon>
        <taxon>Arthropoda</taxon>
        <taxon>Hexapoda</taxon>
        <taxon>Insecta</taxon>
        <taxon>Pterygota</taxon>
        <taxon>Neoptera</taxon>
        <taxon>Paraneoptera</taxon>
        <taxon>Thysanoptera</taxon>
        <taxon>Terebrantia</taxon>
        <taxon>Thripoidea</taxon>
        <taxon>Thripidae</taxon>
        <taxon>Frankliniella</taxon>
    </lineage>
</organism>
<evidence type="ECO:0000313" key="5">
    <source>
        <dbReference type="RefSeq" id="XP_052123508.1"/>
    </source>
</evidence>
<keyword evidence="2" id="KW-0547">Nucleotide-binding</keyword>
<dbReference type="InterPro" id="IPR043129">
    <property type="entry name" value="ATPase_NBD"/>
</dbReference>
<dbReference type="Pfam" id="PF00012">
    <property type="entry name" value="HSP70"/>
    <property type="match status" value="1"/>
</dbReference>